<reference evidence="2 3" key="1">
    <citation type="journal article" date="2007" name="J. Bacteriol.">
        <title>The complete genome sequence of Roseobacter denitrificans reveals a mixotrophic rather than photosynthetic metabolism.</title>
        <authorList>
            <person name="Swingley W.D."/>
            <person name="Sadekar S."/>
            <person name="Mastrian S.D."/>
            <person name="Matthies H.J."/>
            <person name="Hao J."/>
            <person name="Ramos H."/>
            <person name="Acharya C.R."/>
            <person name="Conrad A.L."/>
            <person name="Taylor H.L."/>
            <person name="Dejesa L.C."/>
            <person name="Shah M.K."/>
            <person name="O'huallachain M.E."/>
            <person name="Lince M.T."/>
            <person name="Blankenship R.E."/>
            <person name="Beatty J.T."/>
            <person name="Touchman J.W."/>
        </authorList>
    </citation>
    <scope>NUCLEOTIDE SEQUENCE [LARGE SCALE GENOMIC DNA]</scope>
    <source>
        <strain evidence="3">ATCC 33942 / OCh 114</strain>
    </source>
</reference>
<dbReference type="Proteomes" id="UP000007029">
    <property type="component" value="Chromosome"/>
</dbReference>
<dbReference type="HOGENOM" id="CLU_098254_2_0_5"/>
<keyword evidence="3" id="KW-1185">Reference proteome</keyword>
<dbReference type="PROSITE" id="PS51186">
    <property type="entry name" value="GNAT"/>
    <property type="match status" value="1"/>
</dbReference>
<dbReference type="InterPro" id="IPR000182">
    <property type="entry name" value="GNAT_dom"/>
</dbReference>
<dbReference type="STRING" id="375451.RD1_0961"/>
<protein>
    <submittedName>
        <fullName evidence="2">Acetyltransferase</fullName>
        <ecNumber evidence="2">2.3.1.-</ecNumber>
    </submittedName>
</protein>
<dbReference type="GO" id="GO:0016747">
    <property type="term" value="F:acyltransferase activity, transferring groups other than amino-acyl groups"/>
    <property type="evidence" value="ECO:0007669"/>
    <property type="project" value="InterPro"/>
</dbReference>
<dbReference type="eggNOG" id="COG0454">
    <property type="taxonomic scope" value="Bacteria"/>
</dbReference>
<dbReference type="AlphaFoldDB" id="Q16BL4"/>
<gene>
    <name evidence="2" type="ordered locus">RD1_0961</name>
</gene>
<dbReference type="CDD" id="cd04301">
    <property type="entry name" value="NAT_SF"/>
    <property type="match status" value="1"/>
</dbReference>
<dbReference type="RefSeq" id="WP_011567251.1">
    <property type="nucleotide sequence ID" value="NC_008209.1"/>
</dbReference>
<dbReference type="EMBL" id="CP000362">
    <property type="protein sequence ID" value="ABG30629.1"/>
    <property type="molecule type" value="Genomic_DNA"/>
</dbReference>
<dbReference type="InterPro" id="IPR016181">
    <property type="entry name" value="Acyl_CoA_acyltransferase"/>
</dbReference>
<evidence type="ECO:0000313" key="2">
    <source>
        <dbReference type="EMBL" id="ABG30629.1"/>
    </source>
</evidence>
<organism evidence="2 3">
    <name type="scientific">Roseobacter denitrificans (strain ATCC 33942 / OCh 114)</name>
    <name type="common">Erythrobacter sp. (strain OCh 114)</name>
    <name type="synonym">Roseobacter denitrificans</name>
    <dbReference type="NCBI Taxonomy" id="375451"/>
    <lineage>
        <taxon>Bacteria</taxon>
        <taxon>Pseudomonadati</taxon>
        <taxon>Pseudomonadota</taxon>
        <taxon>Alphaproteobacteria</taxon>
        <taxon>Rhodobacterales</taxon>
        <taxon>Roseobacteraceae</taxon>
        <taxon>Roseobacter</taxon>
    </lineage>
</organism>
<sequence>MLGNGFHGIPAGKLAMIVTYLEMRERAAVTPRPLPEGLALREVAADPIWFRDIFTRVGSLNWLWYGRLKLNDTDLAAILQDPKVEHYTLTKDGKDEALLELDFREDGVCELAYFGLTPALIGMGAGRCLMNEAIMRAWARPISLLHVHTCTLDSPQALDFYRRSGFTPVRQEVEIDDDPRILGILPRTAGANIPIFDP</sequence>
<dbReference type="KEGG" id="rde:RD1_0961"/>
<dbReference type="Pfam" id="PF00583">
    <property type="entry name" value="Acetyltransf_1"/>
    <property type="match status" value="1"/>
</dbReference>
<evidence type="ECO:0000259" key="1">
    <source>
        <dbReference type="PROSITE" id="PS51186"/>
    </source>
</evidence>
<feature type="domain" description="N-acetyltransferase" evidence="1">
    <location>
        <begin position="38"/>
        <end position="188"/>
    </location>
</feature>
<dbReference type="OrthoDB" id="275336at2"/>
<proteinExistence type="predicted"/>
<dbReference type="EC" id="2.3.1.-" evidence="2"/>
<keyword evidence="2" id="KW-0012">Acyltransferase</keyword>
<name>Q16BL4_ROSDO</name>
<keyword evidence="2" id="KW-0808">Transferase</keyword>
<dbReference type="SUPFAM" id="SSF55729">
    <property type="entry name" value="Acyl-CoA N-acyltransferases (Nat)"/>
    <property type="match status" value="1"/>
</dbReference>
<dbReference type="Gene3D" id="3.40.630.30">
    <property type="match status" value="1"/>
</dbReference>
<evidence type="ECO:0000313" key="3">
    <source>
        <dbReference type="Proteomes" id="UP000007029"/>
    </source>
</evidence>
<accession>Q16BL4</accession>